<dbReference type="InterPro" id="IPR006597">
    <property type="entry name" value="Sel1-like"/>
</dbReference>
<dbReference type="AlphaFoldDB" id="A0AAD8Y7Y5"/>
<dbReference type="SMART" id="SM00671">
    <property type="entry name" value="SEL1"/>
    <property type="match status" value="4"/>
</dbReference>
<gene>
    <name evidence="6" type="ORF">QTG54_007756</name>
</gene>
<dbReference type="PANTHER" id="PTHR45011">
    <property type="entry name" value="DAP3-BINDING CELL DEATH ENHANCER 1"/>
    <property type="match status" value="1"/>
</dbReference>
<dbReference type="Gene3D" id="1.25.40.10">
    <property type="entry name" value="Tetratricopeptide repeat domain"/>
    <property type="match status" value="2"/>
</dbReference>
<dbReference type="SUPFAM" id="SSF81901">
    <property type="entry name" value="HCP-like"/>
    <property type="match status" value="2"/>
</dbReference>
<protein>
    <submittedName>
        <fullName evidence="6">Sel1-like repeat family protein</fullName>
    </submittedName>
</protein>
<name>A0AAD8Y7Y5_9STRA</name>
<dbReference type="Gene3D" id="6.10.140.2220">
    <property type="match status" value="2"/>
</dbReference>
<evidence type="ECO:0000313" key="7">
    <source>
        <dbReference type="Proteomes" id="UP001224775"/>
    </source>
</evidence>
<sequence length="561" mass="62719">MMSGGEEPVDKMIMCCASCGIAANDDIKLRQCTACYLVRYCGVKCQKQHRPHHKRECKKRAAEIRDDLLFKQPEISHLGDCPICCLPLPIDGRKSTMNPCCSTIICIGCNFANQKREFQAGKKESQCPFCRTPLASTAEGQELHLMKRVEANDPVALWQKGLRCNQIGERERAIEYYMRAAGLGDMQAHFNLAIAYHKGRGVERDEKRAIYHWEEAAIGGDPGARFNLGVNDLKNLSKGRKQRLQIQLSLVLGSVLMMSGGEESDDKVVIMCCASCGITANDDIKLKKCTACNCVRYCGVKCQKEHRPQHKKECKKRAAEIRDELLFKQPESSHLGDCPICCLPLPLDPRNFLMNPCCTKTICIGCNFANQKREFQAGKKENLCPFCRTPLTTTDEGSELHLIKRAEANDPIGLFKMGDICCHRGEHERSIEYFTRAAGLGVAISHCVLAMAYQNGQGVERDEKRAIYHWEEAAIGGHPGARFNLGVNDLKNRRADRAVRHYIIAANLGDDGSLEQLKKLYPLGLVSKDEFAATLRAHKDAVDETKSKQRDEAEAANFYSI</sequence>
<dbReference type="InterPro" id="IPR002893">
    <property type="entry name" value="Znf_MYND"/>
</dbReference>
<accession>A0AAD8Y7Y5</accession>
<feature type="domain" description="MYND-type" evidence="5">
    <location>
        <begin position="273"/>
        <end position="314"/>
    </location>
</feature>
<keyword evidence="7" id="KW-1185">Reference proteome</keyword>
<comment type="caution">
    <text evidence="6">The sequence shown here is derived from an EMBL/GenBank/DDBJ whole genome shotgun (WGS) entry which is preliminary data.</text>
</comment>
<evidence type="ECO:0000256" key="3">
    <source>
        <dbReference type="ARBA" id="ARBA00022833"/>
    </source>
</evidence>
<feature type="domain" description="MYND-type" evidence="5">
    <location>
        <begin position="16"/>
        <end position="57"/>
    </location>
</feature>
<dbReference type="InterPro" id="IPR011990">
    <property type="entry name" value="TPR-like_helical_dom_sf"/>
</dbReference>
<reference evidence="6" key="1">
    <citation type="submission" date="2023-06" db="EMBL/GenBank/DDBJ databases">
        <title>Survivors Of The Sea: Transcriptome response of Skeletonema marinoi to long-term dormancy.</title>
        <authorList>
            <person name="Pinder M.I.M."/>
            <person name="Kourtchenko O."/>
            <person name="Robertson E.K."/>
            <person name="Larsson T."/>
            <person name="Maumus F."/>
            <person name="Osuna-Cruz C.M."/>
            <person name="Vancaester E."/>
            <person name="Stenow R."/>
            <person name="Vandepoele K."/>
            <person name="Ploug H."/>
            <person name="Bruchert V."/>
            <person name="Godhe A."/>
            <person name="Topel M."/>
        </authorList>
    </citation>
    <scope>NUCLEOTIDE SEQUENCE</scope>
    <source>
        <strain evidence="6">R05AC</strain>
    </source>
</reference>
<keyword evidence="1" id="KW-0479">Metal-binding</keyword>
<evidence type="ECO:0000256" key="4">
    <source>
        <dbReference type="PROSITE-ProRule" id="PRU00134"/>
    </source>
</evidence>
<keyword evidence="2 4" id="KW-0863">Zinc-finger</keyword>
<organism evidence="6 7">
    <name type="scientific">Skeletonema marinoi</name>
    <dbReference type="NCBI Taxonomy" id="267567"/>
    <lineage>
        <taxon>Eukaryota</taxon>
        <taxon>Sar</taxon>
        <taxon>Stramenopiles</taxon>
        <taxon>Ochrophyta</taxon>
        <taxon>Bacillariophyta</taxon>
        <taxon>Coscinodiscophyceae</taxon>
        <taxon>Thalassiosirophycidae</taxon>
        <taxon>Thalassiosirales</taxon>
        <taxon>Skeletonemataceae</taxon>
        <taxon>Skeletonema</taxon>
        <taxon>Skeletonema marinoi-dohrnii complex</taxon>
    </lineage>
</organism>
<dbReference type="SUPFAM" id="SSF144232">
    <property type="entry name" value="HIT/MYND zinc finger-like"/>
    <property type="match status" value="2"/>
</dbReference>
<proteinExistence type="predicted"/>
<dbReference type="PANTHER" id="PTHR45011:SF1">
    <property type="entry name" value="DAP3-BINDING CELL DEATH ENHANCER 1"/>
    <property type="match status" value="1"/>
</dbReference>
<dbReference type="InterPro" id="IPR052748">
    <property type="entry name" value="ISR_Activator"/>
</dbReference>
<evidence type="ECO:0000313" key="6">
    <source>
        <dbReference type="EMBL" id="KAK1741278.1"/>
    </source>
</evidence>
<dbReference type="Proteomes" id="UP001224775">
    <property type="component" value="Unassembled WGS sequence"/>
</dbReference>
<dbReference type="EMBL" id="JATAAI010000013">
    <property type="protein sequence ID" value="KAK1741278.1"/>
    <property type="molecule type" value="Genomic_DNA"/>
</dbReference>
<dbReference type="PROSITE" id="PS50865">
    <property type="entry name" value="ZF_MYND_2"/>
    <property type="match status" value="2"/>
</dbReference>
<evidence type="ECO:0000256" key="2">
    <source>
        <dbReference type="ARBA" id="ARBA00022771"/>
    </source>
</evidence>
<dbReference type="Pfam" id="PF08238">
    <property type="entry name" value="Sel1"/>
    <property type="match status" value="5"/>
</dbReference>
<evidence type="ECO:0000256" key="1">
    <source>
        <dbReference type="ARBA" id="ARBA00022723"/>
    </source>
</evidence>
<dbReference type="GO" id="GO:0008270">
    <property type="term" value="F:zinc ion binding"/>
    <property type="evidence" value="ECO:0007669"/>
    <property type="project" value="UniProtKB-KW"/>
</dbReference>
<evidence type="ECO:0000259" key="5">
    <source>
        <dbReference type="PROSITE" id="PS50865"/>
    </source>
</evidence>
<dbReference type="Pfam" id="PF01753">
    <property type="entry name" value="zf-MYND"/>
    <property type="match status" value="2"/>
</dbReference>
<keyword evidence="3" id="KW-0862">Zinc</keyword>